<feature type="region of interest" description="Disordered" evidence="1">
    <location>
        <begin position="1"/>
        <end position="51"/>
    </location>
</feature>
<protein>
    <submittedName>
        <fullName evidence="2">Uncharacterized protein</fullName>
    </submittedName>
</protein>
<feature type="compositionally biased region" description="Basic and acidic residues" evidence="1">
    <location>
        <begin position="1"/>
        <end position="10"/>
    </location>
</feature>
<sequence length="177" mass="20391">MPPKIEELPIKSEPVPSGNKEVKNPFASKKNTTVRRNAQDIYPDKNRKGLNVPDYLGNSPLDKLFERLQKVVEGDLDDIDISTLQDRILESSLSEFELHYKVIEKLLDHLIEIRDLSTKSEAVNGDENLIKISLHDIKTFGKLNWIPFEKRRLNDFAKSKKPIKIQKATRSTWSKVL</sequence>
<organism evidence="2 3">
    <name type="scientific">Cerrena zonata</name>
    <dbReference type="NCBI Taxonomy" id="2478898"/>
    <lineage>
        <taxon>Eukaryota</taxon>
        <taxon>Fungi</taxon>
        <taxon>Dikarya</taxon>
        <taxon>Basidiomycota</taxon>
        <taxon>Agaricomycotina</taxon>
        <taxon>Agaricomycetes</taxon>
        <taxon>Polyporales</taxon>
        <taxon>Cerrenaceae</taxon>
        <taxon>Cerrena</taxon>
    </lineage>
</organism>
<reference evidence="2 3" key="1">
    <citation type="submission" date="2022-09" db="EMBL/GenBank/DDBJ databases">
        <authorList>
            <person name="Palmer J.M."/>
        </authorList>
    </citation>
    <scope>NUCLEOTIDE SEQUENCE [LARGE SCALE GENOMIC DNA]</scope>
    <source>
        <strain evidence="2 3">DSM 7382</strain>
    </source>
</reference>
<evidence type="ECO:0000313" key="3">
    <source>
        <dbReference type="Proteomes" id="UP001385951"/>
    </source>
</evidence>
<dbReference type="Proteomes" id="UP001385951">
    <property type="component" value="Unassembled WGS sequence"/>
</dbReference>
<keyword evidence="3" id="KW-1185">Reference proteome</keyword>
<evidence type="ECO:0000256" key="1">
    <source>
        <dbReference type="SAM" id="MobiDB-lite"/>
    </source>
</evidence>
<gene>
    <name evidence="2" type="ORF">QCA50_014009</name>
</gene>
<name>A0AAW0FQ31_9APHY</name>
<dbReference type="AlphaFoldDB" id="A0AAW0FQ31"/>
<evidence type="ECO:0000313" key="2">
    <source>
        <dbReference type="EMBL" id="KAK7682976.1"/>
    </source>
</evidence>
<dbReference type="EMBL" id="JASBNA010000033">
    <property type="protein sequence ID" value="KAK7682976.1"/>
    <property type="molecule type" value="Genomic_DNA"/>
</dbReference>
<accession>A0AAW0FQ31</accession>
<comment type="caution">
    <text evidence="2">The sequence shown here is derived from an EMBL/GenBank/DDBJ whole genome shotgun (WGS) entry which is preliminary data.</text>
</comment>
<proteinExistence type="predicted"/>